<dbReference type="HOGENOM" id="CLU_557993_0_0_1"/>
<sequence length="489" mass="54801">MLVNRGVIDSMPTSSTAQCFAPKDATYQSSPYAATYRSAPYVSIYAPTYAPTMYGSAPYAVYQSSPYTIPPESHIATPLDSTYQSYTAHKRENMEWWQDFDPADRPREDLEDYVVYKLVQYAKSERSFRFPSVEFRKKIVLEWYDKDFYRWTDKHWDLVDPIFEKLMNTGFDYAFIPLVNPLPSSLYLGDWVNQLIWVYKDIYESSSRPWISPIFCALDPPISRAPDLPVSRSATAEYTDNPVTHGAADSPVPIVPAAAESTIVDSHVPEASGSTKILAPETYIDNMGPQVRKALKSAKTLTPEISLELPLPLRLRGTFEPLSPQGSSTHFPTRFYALIPVFIDSRTPDPYVLTHGFRELPEDLVVDLVVDPVVDPVVDTVLAPTPEARQDDILIRNTVPKPTRGAVYESVVDIVVDPVLAPLPEACQGDIAAAPKYTRGAYITPVRDMAPKPTRGAIRGYFANTPKPPPPPEPPPERYILICFFVSHT</sequence>
<gene>
    <name evidence="1" type="ORF">TSTA_073500</name>
</gene>
<keyword evidence="2" id="KW-1185">Reference proteome</keyword>
<proteinExistence type="predicted"/>
<dbReference type="RefSeq" id="XP_002341349.1">
    <property type="nucleotide sequence ID" value="XM_002341308.1"/>
</dbReference>
<dbReference type="InParanoid" id="B8LVE3"/>
<accession>B8LVE3</accession>
<organism evidence="1 2">
    <name type="scientific">Talaromyces stipitatus (strain ATCC 10500 / CBS 375.48 / QM 6759 / NRRL 1006)</name>
    <name type="common">Penicillium stipitatum</name>
    <dbReference type="NCBI Taxonomy" id="441959"/>
    <lineage>
        <taxon>Eukaryota</taxon>
        <taxon>Fungi</taxon>
        <taxon>Dikarya</taxon>
        <taxon>Ascomycota</taxon>
        <taxon>Pezizomycotina</taxon>
        <taxon>Eurotiomycetes</taxon>
        <taxon>Eurotiomycetidae</taxon>
        <taxon>Eurotiales</taxon>
        <taxon>Trichocomaceae</taxon>
        <taxon>Talaromyces</taxon>
        <taxon>Talaromyces sect. Talaromyces</taxon>
    </lineage>
</organism>
<dbReference type="AlphaFoldDB" id="B8LVE3"/>
<dbReference type="EMBL" id="EQ962652">
    <property type="protein sequence ID" value="EED23962.1"/>
    <property type="molecule type" value="Genomic_DNA"/>
</dbReference>
<reference evidence="2" key="1">
    <citation type="journal article" date="2015" name="Genome Announc.">
        <title>Genome sequence of the AIDS-associated pathogen Penicillium marneffei (ATCC18224) and its near taxonomic relative Talaromyces stipitatus (ATCC10500).</title>
        <authorList>
            <person name="Nierman W.C."/>
            <person name="Fedorova-Abrams N.D."/>
            <person name="Andrianopoulos A."/>
        </authorList>
    </citation>
    <scope>NUCLEOTIDE SEQUENCE [LARGE SCALE GENOMIC DNA]</scope>
    <source>
        <strain evidence="2">ATCC 10500 / CBS 375.48 / QM 6759 / NRRL 1006</strain>
    </source>
</reference>
<dbReference type="VEuPathDB" id="FungiDB:TSTA_073500"/>
<evidence type="ECO:0000313" key="2">
    <source>
        <dbReference type="Proteomes" id="UP000001745"/>
    </source>
</evidence>
<dbReference type="Proteomes" id="UP000001745">
    <property type="component" value="Unassembled WGS sequence"/>
</dbReference>
<dbReference type="STRING" id="441959.B8LVE3"/>
<evidence type="ECO:0000313" key="1">
    <source>
        <dbReference type="EMBL" id="EED23962.1"/>
    </source>
</evidence>
<name>B8LVE3_TALSN</name>
<protein>
    <submittedName>
        <fullName evidence="1">Uncharacterized protein</fullName>
    </submittedName>
</protein>
<dbReference type="GeneID" id="8106182"/>